<dbReference type="GO" id="GO:0016614">
    <property type="term" value="F:oxidoreductase activity, acting on CH-OH group of donors"/>
    <property type="evidence" value="ECO:0007669"/>
    <property type="project" value="InterPro"/>
</dbReference>
<evidence type="ECO:0000256" key="2">
    <source>
        <dbReference type="ARBA" id="ARBA00022630"/>
    </source>
</evidence>
<dbReference type="GO" id="GO:0050660">
    <property type="term" value="F:flavin adenine dinucleotide binding"/>
    <property type="evidence" value="ECO:0007669"/>
    <property type="project" value="InterPro"/>
</dbReference>
<dbReference type="PANTHER" id="PTHR45968">
    <property type="entry name" value="OSJNBA0019K04.7 PROTEIN"/>
    <property type="match status" value="1"/>
</dbReference>
<evidence type="ECO:0000256" key="3">
    <source>
        <dbReference type="ARBA" id="ARBA00022827"/>
    </source>
</evidence>
<keyword evidence="2" id="KW-0285">Flavoprotein</keyword>
<dbReference type="Pfam" id="PF00732">
    <property type="entry name" value="GMC_oxred_N"/>
    <property type="match status" value="1"/>
</dbReference>
<protein>
    <submittedName>
        <fullName evidence="5">Protein HOTHEAD-like</fullName>
    </submittedName>
</protein>
<dbReference type="SUPFAM" id="SSF51905">
    <property type="entry name" value="FAD/NAD(P)-binding domain"/>
    <property type="match status" value="1"/>
</dbReference>
<gene>
    <name evidence="5" type="ORF">L195_g026455</name>
</gene>
<evidence type="ECO:0000259" key="4">
    <source>
        <dbReference type="PROSITE" id="PS00624"/>
    </source>
</evidence>
<comment type="cofactor">
    <cofactor evidence="1">
        <name>FAD</name>
        <dbReference type="ChEBI" id="CHEBI:57692"/>
    </cofactor>
</comment>
<feature type="domain" description="Glucose-methanol-choline oxidoreductase N-terminal" evidence="4">
    <location>
        <begin position="137"/>
        <end position="151"/>
    </location>
</feature>
<dbReference type="Gene3D" id="3.50.50.60">
    <property type="entry name" value="FAD/NAD(P)-binding domain"/>
    <property type="match status" value="1"/>
</dbReference>
<dbReference type="ExpressionAtlas" id="A0A2K3NJA7">
    <property type="expression patterns" value="baseline"/>
</dbReference>
<feature type="non-terminal residue" evidence="5">
    <location>
        <position position="230"/>
    </location>
</feature>
<dbReference type="InterPro" id="IPR051871">
    <property type="entry name" value="GMC_Oxidoreductase-Related"/>
</dbReference>
<comment type="caution">
    <text evidence="5">The sequence shown here is derived from an EMBL/GenBank/DDBJ whole genome shotgun (WGS) entry which is preliminary data.</text>
</comment>
<reference evidence="5 6" key="1">
    <citation type="journal article" date="2014" name="Am. J. Bot.">
        <title>Genome assembly and annotation for red clover (Trifolium pratense; Fabaceae).</title>
        <authorList>
            <person name="Istvanek J."/>
            <person name="Jaros M."/>
            <person name="Krenek A."/>
            <person name="Repkova J."/>
        </authorList>
    </citation>
    <scope>NUCLEOTIDE SEQUENCE [LARGE SCALE GENOMIC DNA]</scope>
    <source>
        <strain evidence="6">cv. Tatra</strain>
        <tissue evidence="5">Young leaves</tissue>
    </source>
</reference>
<keyword evidence="3" id="KW-0274">FAD</keyword>
<evidence type="ECO:0000313" key="6">
    <source>
        <dbReference type="Proteomes" id="UP000236291"/>
    </source>
</evidence>
<dbReference type="EMBL" id="ASHM01022251">
    <property type="protein sequence ID" value="PNY03132.1"/>
    <property type="molecule type" value="Genomic_DNA"/>
</dbReference>
<reference evidence="5 6" key="2">
    <citation type="journal article" date="2017" name="Front. Plant Sci.">
        <title>Gene Classification and Mining of Molecular Markers Useful in Red Clover (Trifolium pratense) Breeding.</title>
        <authorList>
            <person name="Istvanek J."/>
            <person name="Dluhosova J."/>
            <person name="Dluhos P."/>
            <person name="Patkova L."/>
            <person name="Nedelnik J."/>
            <person name="Repkova J."/>
        </authorList>
    </citation>
    <scope>NUCLEOTIDE SEQUENCE [LARGE SCALE GENOMIC DNA]</scope>
    <source>
        <strain evidence="6">cv. Tatra</strain>
        <tissue evidence="5">Young leaves</tissue>
    </source>
</reference>
<dbReference type="InterPro" id="IPR036188">
    <property type="entry name" value="FAD/NAD-bd_sf"/>
</dbReference>
<sequence>MGWDAKLVNKSYPWVEKQIVHRPTFSHWQRALRDGLLDAGVSPFNGFTYEHKYGTKLGGTIFDRFGRRHTAAELLASGNPNKLTVLIYATIAYVTSNAIDAGKRPKAMGVIFKDENGKQHKAILGNDKQSEVIVSSGAIGTPQMLLLSGIGSKAELEKLKIPVVLDNRFVGKGMADNPMNTIFVPLKKPVKQSLIETVGITNRGVYIEASSGFGQSSDSIHCHHGMLSAE</sequence>
<dbReference type="PROSITE" id="PS00624">
    <property type="entry name" value="GMC_OXRED_2"/>
    <property type="match status" value="1"/>
</dbReference>
<dbReference type="InterPro" id="IPR000172">
    <property type="entry name" value="GMC_OxRdtase_N"/>
</dbReference>
<organism evidence="5 6">
    <name type="scientific">Trifolium pratense</name>
    <name type="common">Red clover</name>
    <dbReference type="NCBI Taxonomy" id="57577"/>
    <lineage>
        <taxon>Eukaryota</taxon>
        <taxon>Viridiplantae</taxon>
        <taxon>Streptophyta</taxon>
        <taxon>Embryophyta</taxon>
        <taxon>Tracheophyta</taxon>
        <taxon>Spermatophyta</taxon>
        <taxon>Magnoliopsida</taxon>
        <taxon>eudicotyledons</taxon>
        <taxon>Gunneridae</taxon>
        <taxon>Pentapetalae</taxon>
        <taxon>rosids</taxon>
        <taxon>fabids</taxon>
        <taxon>Fabales</taxon>
        <taxon>Fabaceae</taxon>
        <taxon>Papilionoideae</taxon>
        <taxon>50 kb inversion clade</taxon>
        <taxon>NPAAA clade</taxon>
        <taxon>Hologalegina</taxon>
        <taxon>IRL clade</taxon>
        <taxon>Trifolieae</taxon>
        <taxon>Trifolium</taxon>
    </lineage>
</organism>
<evidence type="ECO:0000256" key="1">
    <source>
        <dbReference type="ARBA" id="ARBA00001974"/>
    </source>
</evidence>
<dbReference type="AlphaFoldDB" id="A0A2K3NJA7"/>
<proteinExistence type="predicted"/>
<evidence type="ECO:0000313" key="5">
    <source>
        <dbReference type="EMBL" id="PNY03132.1"/>
    </source>
</evidence>
<dbReference type="Proteomes" id="UP000236291">
    <property type="component" value="Unassembled WGS sequence"/>
</dbReference>
<name>A0A2K3NJA7_TRIPR</name>
<dbReference type="STRING" id="57577.A0A2K3NJA7"/>
<accession>A0A2K3NJA7</accession>
<dbReference type="PANTHER" id="PTHR45968:SF5">
    <property type="entry name" value="PROTEIN HOTHEAD"/>
    <property type="match status" value="1"/>
</dbReference>